<evidence type="ECO:0000256" key="1">
    <source>
        <dbReference type="SAM" id="MobiDB-lite"/>
    </source>
</evidence>
<feature type="compositionally biased region" description="Basic and acidic residues" evidence="1">
    <location>
        <begin position="263"/>
        <end position="274"/>
    </location>
</feature>
<feature type="chain" id="PRO_5042894238" evidence="2">
    <location>
        <begin position="17"/>
        <end position="371"/>
    </location>
</feature>
<dbReference type="EMBL" id="MU856654">
    <property type="protein sequence ID" value="KAK3896438.1"/>
    <property type="molecule type" value="Genomic_DNA"/>
</dbReference>
<reference evidence="3" key="2">
    <citation type="submission" date="2023-05" db="EMBL/GenBank/DDBJ databases">
        <authorList>
            <consortium name="Lawrence Berkeley National Laboratory"/>
            <person name="Steindorff A."/>
            <person name="Hensen N."/>
            <person name="Bonometti L."/>
            <person name="Westerberg I."/>
            <person name="Brannstrom I.O."/>
            <person name="Guillou S."/>
            <person name="Cros-Aarteil S."/>
            <person name="Calhoun S."/>
            <person name="Haridas S."/>
            <person name="Kuo A."/>
            <person name="Mondo S."/>
            <person name="Pangilinan J."/>
            <person name="Riley R."/>
            <person name="Labutti K."/>
            <person name="Andreopoulos B."/>
            <person name="Lipzen A."/>
            <person name="Chen C."/>
            <person name="Yanf M."/>
            <person name="Daum C."/>
            <person name="Ng V."/>
            <person name="Clum A."/>
            <person name="Ohm R."/>
            <person name="Martin F."/>
            <person name="Silar P."/>
            <person name="Natvig D."/>
            <person name="Lalanne C."/>
            <person name="Gautier V."/>
            <person name="Ament-Velasquez S.L."/>
            <person name="Kruys A."/>
            <person name="Hutchinson M.I."/>
            <person name="Powell A.J."/>
            <person name="Barry K."/>
            <person name="Miller A.N."/>
            <person name="Grigoriev I.V."/>
            <person name="Debuchy R."/>
            <person name="Gladieux P."/>
            <person name="Thoren M.H."/>
            <person name="Johannesson H."/>
        </authorList>
    </citation>
    <scope>NUCLEOTIDE SEQUENCE</scope>
    <source>
        <strain evidence="3">CBS 103.79</strain>
    </source>
</reference>
<evidence type="ECO:0000313" key="4">
    <source>
        <dbReference type="Proteomes" id="UP001303889"/>
    </source>
</evidence>
<keyword evidence="2" id="KW-0732">Signal</keyword>
<reference evidence="3" key="1">
    <citation type="journal article" date="2023" name="Mol. Phylogenet. Evol.">
        <title>Genome-scale phylogeny and comparative genomics of the fungal order Sordariales.</title>
        <authorList>
            <person name="Hensen N."/>
            <person name="Bonometti L."/>
            <person name="Westerberg I."/>
            <person name="Brannstrom I.O."/>
            <person name="Guillou S."/>
            <person name="Cros-Aarteil S."/>
            <person name="Calhoun S."/>
            <person name="Haridas S."/>
            <person name="Kuo A."/>
            <person name="Mondo S."/>
            <person name="Pangilinan J."/>
            <person name="Riley R."/>
            <person name="LaButti K."/>
            <person name="Andreopoulos B."/>
            <person name="Lipzen A."/>
            <person name="Chen C."/>
            <person name="Yan M."/>
            <person name="Daum C."/>
            <person name="Ng V."/>
            <person name="Clum A."/>
            <person name="Steindorff A."/>
            <person name="Ohm R.A."/>
            <person name="Martin F."/>
            <person name="Silar P."/>
            <person name="Natvig D.O."/>
            <person name="Lalanne C."/>
            <person name="Gautier V."/>
            <person name="Ament-Velasquez S.L."/>
            <person name="Kruys A."/>
            <person name="Hutchinson M.I."/>
            <person name="Powell A.J."/>
            <person name="Barry K."/>
            <person name="Miller A.N."/>
            <person name="Grigoriev I.V."/>
            <person name="Debuchy R."/>
            <person name="Gladieux P."/>
            <person name="Hiltunen Thoren M."/>
            <person name="Johannesson H."/>
        </authorList>
    </citation>
    <scope>NUCLEOTIDE SEQUENCE</scope>
    <source>
        <strain evidence="3">CBS 103.79</strain>
    </source>
</reference>
<dbReference type="Proteomes" id="UP001303889">
    <property type="component" value="Unassembled WGS sequence"/>
</dbReference>
<feature type="region of interest" description="Disordered" evidence="1">
    <location>
        <begin position="208"/>
        <end position="280"/>
    </location>
</feature>
<protein>
    <submittedName>
        <fullName evidence="3">Uncharacterized protein</fullName>
    </submittedName>
</protein>
<keyword evidence="4" id="KW-1185">Reference proteome</keyword>
<evidence type="ECO:0000313" key="3">
    <source>
        <dbReference type="EMBL" id="KAK3896438.1"/>
    </source>
</evidence>
<comment type="caution">
    <text evidence="3">The sequence shown here is derived from an EMBL/GenBank/DDBJ whole genome shotgun (WGS) entry which is preliminary data.</text>
</comment>
<feature type="compositionally biased region" description="Low complexity" evidence="1">
    <location>
        <begin position="253"/>
        <end position="262"/>
    </location>
</feature>
<evidence type="ECO:0000256" key="2">
    <source>
        <dbReference type="SAM" id="SignalP"/>
    </source>
</evidence>
<gene>
    <name evidence="3" type="ORF">C8A05DRAFT_48479</name>
</gene>
<sequence>MVLPVCFLKIPALATTVIPSGYPVPATLAYAPTNTNYFGGTSCGLNSLITTTWPAETSRCTLPPSVSGKAYSVTPVVYVPRTTPGISDPWQRPMKVDNYTCDPIPVASINKGNFQFACKSLRGKNMGAGHHTISWILPTAAGISIDYYHFIAYPPTSTPKYVVNTAKAKTTLVPTTRAVVTTTRSVTGVRTVTVTSFTTTTTCFYTVTATPPPVSGRRLGRADSSNLRLGPRVPVRRAGGTDGQPDSDPKPPTSDSASNVDVDAGHDGAHDDHGTNNNNTDVVKDLKERAAAAAITRVAHAAPTIGKPDFTYPPYGVTTIYVKSISTSFYTITEYSTSFLPNQVYTRYLYVASWVYSTVTVTPTPVAASTP</sequence>
<name>A0AAN6MAK4_9PEZI</name>
<feature type="signal peptide" evidence="2">
    <location>
        <begin position="1"/>
        <end position="16"/>
    </location>
</feature>
<organism evidence="3 4">
    <name type="scientific">Staphylotrichum tortipilum</name>
    <dbReference type="NCBI Taxonomy" id="2831512"/>
    <lineage>
        <taxon>Eukaryota</taxon>
        <taxon>Fungi</taxon>
        <taxon>Dikarya</taxon>
        <taxon>Ascomycota</taxon>
        <taxon>Pezizomycotina</taxon>
        <taxon>Sordariomycetes</taxon>
        <taxon>Sordariomycetidae</taxon>
        <taxon>Sordariales</taxon>
        <taxon>Chaetomiaceae</taxon>
        <taxon>Staphylotrichum</taxon>
    </lineage>
</organism>
<proteinExistence type="predicted"/>
<accession>A0AAN6MAK4</accession>
<dbReference type="AlphaFoldDB" id="A0AAN6MAK4"/>